<dbReference type="EMBL" id="NDXW01000001">
    <property type="protein sequence ID" value="RDH45849.1"/>
    <property type="molecule type" value="Genomic_DNA"/>
</dbReference>
<comment type="caution">
    <text evidence="2">The sequence shown here is derived from an EMBL/GenBank/DDBJ whole genome shotgun (WGS) entry which is preliminary data.</text>
</comment>
<keyword evidence="1" id="KW-0472">Membrane</keyword>
<dbReference type="RefSeq" id="WP_094788738.1">
    <property type="nucleotide sequence ID" value="NZ_NDXW01000001.1"/>
</dbReference>
<keyword evidence="1" id="KW-0812">Transmembrane</keyword>
<proteinExistence type="predicted"/>
<protein>
    <recommendedName>
        <fullName evidence="4">Holin</fullName>
    </recommendedName>
</protein>
<evidence type="ECO:0008006" key="4">
    <source>
        <dbReference type="Google" id="ProtNLM"/>
    </source>
</evidence>
<sequence length="76" mass="8604">MVSPMITEKVISNAPYAASAVTVIAGFTVKDWGVIIGVVLTFITVIVNWVYKHRQDQRESALFNQKINHHQKHKNN</sequence>
<feature type="transmembrane region" description="Helical" evidence="1">
    <location>
        <begin position="32"/>
        <end position="51"/>
    </location>
</feature>
<evidence type="ECO:0000313" key="2">
    <source>
        <dbReference type="EMBL" id="RDH45849.1"/>
    </source>
</evidence>
<organism evidence="2 3">
    <name type="scientific">Zooshikella ganghwensis</name>
    <dbReference type="NCBI Taxonomy" id="202772"/>
    <lineage>
        <taxon>Bacteria</taxon>
        <taxon>Pseudomonadati</taxon>
        <taxon>Pseudomonadota</taxon>
        <taxon>Gammaproteobacteria</taxon>
        <taxon>Oceanospirillales</taxon>
        <taxon>Zooshikellaceae</taxon>
        <taxon>Zooshikella</taxon>
    </lineage>
</organism>
<keyword evidence="1" id="KW-1133">Transmembrane helix</keyword>
<gene>
    <name evidence="2" type="ORF">B9G39_21680</name>
</gene>
<evidence type="ECO:0000313" key="3">
    <source>
        <dbReference type="Proteomes" id="UP000257039"/>
    </source>
</evidence>
<accession>A0A4P9VSL2</accession>
<dbReference type="Proteomes" id="UP000257039">
    <property type="component" value="Unassembled WGS sequence"/>
</dbReference>
<dbReference type="Pfam" id="PF16080">
    <property type="entry name" value="Phage_holin_2_3"/>
    <property type="match status" value="1"/>
</dbReference>
<reference evidence="2 3" key="1">
    <citation type="submission" date="2017-04" db="EMBL/GenBank/DDBJ databases">
        <title>Draft genome sequence of Zooshikella ganghwensis VG4 isolated from Red Sea sediments.</title>
        <authorList>
            <person name="Rehman Z."/>
            <person name="Alam I."/>
            <person name="Kamau A."/>
            <person name="Bajic V."/>
            <person name="Leiknes T."/>
        </authorList>
    </citation>
    <scope>NUCLEOTIDE SEQUENCE [LARGE SCALE GENOMIC DNA]</scope>
    <source>
        <strain evidence="2 3">VG4</strain>
    </source>
</reference>
<dbReference type="AlphaFoldDB" id="A0A4P9VSL2"/>
<name>A0A4P9VSL2_9GAMM</name>
<keyword evidence="3" id="KW-1185">Reference proteome</keyword>
<evidence type="ECO:0000256" key="1">
    <source>
        <dbReference type="SAM" id="Phobius"/>
    </source>
</evidence>
<dbReference type="InterPro" id="IPR032118">
    <property type="entry name" value="Phage_holin_HP1"/>
</dbReference>